<dbReference type="GO" id="GO:0006952">
    <property type="term" value="P:defense response"/>
    <property type="evidence" value="ECO:0007669"/>
    <property type="project" value="UniProtKB-KW"/>
</dbReference>
<dbReference type="InterPro" id="IPR002182">
    <property type="entry name" value="NB-ARC"/>
</dbReference>
<dbReference type="SUPFAM" id="SSF52540">
    <property type="entry name" value="P-loop containing nucleoside triphosphate hydrolases"/>
    <property type="match status" value="1"/>
</dbReference>
<proteinExistence type="inferred from homology"/>
<dbReference type="Pfam" id="PF13855">
    <property type="entry name" value="LRR_8"/>
    <property type="match status" value="2"/>
</dbReference>
<dbReference type="FunFam" id="1.10.8.430:FF:000003">
    <property type="entry name" value="Probable disease resistance protein At5g66910"/>
    <property type="match status" value="1"/>
</dbReference>
<evidence type="ECO:0000259" key="8">
    <source>
        <dbReference type="Pfam" id="PF00931"/>
    </source>
</evidence>
<dbReference type="Proteomes" id="UP000515121">
    <property type="component" value="Unplaced"/>
</dbReference>
<dbReference type="FunFam" id="3.40.50.300:FF:001091">
    <property type="entry name" value="Probable disease resistance protein At1g61300"/>
    <property type="match status" value="1"/>
</dbReference>
<dbReference type="Gene3D" id="3.40.50.300">
    <property type="entry name" value="P-loop containing nucleotide triphosphate hydrolases"/>
    <property type="match status" value="1"/>
</dbReference>
<dbReference type="Pfam" id="PF00931">
    <property type="entry name" value="NB-ARC"/>
    <property type="match status" value="1"/>
</dbReference>
<reference evidence="12" key="1">
    <citation type="submission" date="2025-08" db="UniProtKB">
        <authorList>
            <consortium name="RefSeq"/>
        </authorList>
    </citation>
    <scope>IDENTIFICATION</scope>
    <source>
        <tissue evidence="12">Fruit stalk</tissue>
    </source>
</reference>
<keyword evidence="2" id="KW-0433">Leucine-rich repeat</keyword>
<dbReference type="PANTHER" id="PTHR33463:SF187">
    <property type="entry name" value="AND NB-ARC DOMAIN DISEASE RESISTANCE PROTEIN, PUTATIVE-RELATED"/>
    <property type="match status" value="1"/>
</dbReference>
<dbReference type="AlphaFoldDB" id="A0A6P5Y2P6"/>
<dbReference type="InterPro" id="IPR058922">
    <property type="entry name" value="WHD_DRP"/>
</dbReference>
<dbReference type="Gene3D" id="3.80.10.10">
    <property type="entry name" value="Ribonuclease Inhibitor"/>
    <property type="match status" value="1"/>
</dbReference>
<evidence type="ECO:0000256" key="4">
    <source>
        <dbReference type="ARBA" id="ARBA00022741"/>
    </source>
</evidence>
<evidence type="ECO:0000313" key="11">
    <source>
        <dbReference type="Proteomes" id="UP000515121"/>
    </source>
</evidence>
<dbReference type="RefSeq" id="XP_022734281.1">
    <property type="nucleotide sequence ID" value="XM_022878546.1"/>
</dbReference>
<evidence type="ECO:0000259" key="10">
    <source>
        <dbReference type="Pfam" id="PF23559"/>
    </source>
</evidence>
<dbReference type="GeneID" id="111287872"/>
<dbReference type="SMART" id="SM00369">
    <property type="entry name" value="LRR_TYP"/>
    <property type="match status" value="4"/>
</dbReference>
<dbReference type="Gene3D" id="1.10.10.10">
    <property type="entry name" value="Winged helix-like DNA-binding domain superfamily/Winged helix DNA-binding domain"/>
    <property type="match status" value="1"/>
</dbReference>
<feature type="domain" description="NB-ARC" evidence="8">
    <location>
        <begin position="136"/>
        <end position="299"/>
    </location>
</feature>
<dbReference type="InterPro" id="IPR050905">
    <property type="entry name" value="Plant_NBS-LRR"/>
</dbReference>
<evidence type="ECO:0000256" key="2">
    <source>
        <dbReference type="ARBA" id="ARBA00022614"/>
    </source>
</evidence>
<keyword evidence="3" id="KW-0677">Repeat</keyword>
<dbReference type="PRINTS" id="PR00364">
    <property type="entry name" value="DISEASERSIST"/>
</dbReference>
<evidence type="ECO:0000256" key="6">
    <source>
        <dbReference type="ARBA" id="ARBA00022840"/>
    </source>
</evidence>
<evidence type="ECO:0000256" key="1">
    <source>
        <dbReference type="ARBA" id="ARBA00008894"/>
    </source>
</evidence>
<comment type="similarity">
    <text evidence="1">Belongs to the disease resistance NB-LRR family.</text>
</comment>
<feature type="domain" description="Disease resistance protein At4g27190-like leucine-rich repeats" evidence="9">
    <location>
        <begin position="752"/>
        <end position="868"/>
    </location>
</feature>
<keyword evidence="5" id="KW-0611">Plant defense</keyword>
<evidence type="ECO:0000256" key="3">
    <source>
        <dbReference type="ARBA" id="ARBA00022737"/>
    </source>
</evidence>
<dbReference type="InterPro" id="IPR027417">
    <property type="entry name" value="P-loop_NTPase"/>
</dbReference>
<accession>A0A6P5Y2P6</accession>
<dbReference type="FunFam" id="1.10.10.10:FF:000322">
    <property type="entry name" value="Probable disease resistance protein At1g63360"/>
    <property type="match status" value="1"/>
</dbReference>
<evidence type="ECO:0000259" key="9">
    <source>
        <dbReference type="Pfam" id="PF23247"/>
    </source>
</evidence>
<dbReference type="GO" id="GO:0005524">
    <property type="term" value="F:ATP binding"/>
    <property type="evidence" value="ECO:0007669"/>
    <property type="project" value="UniProtKB-KW"/>
</dbReference>
<name>A0A6P5Y2P6_DURZI</name>
<dbReference type="PANTHER" id="PTHR33463">
    <property type="entry name" value="NB-ARC DOMAIN-CONTAINING PROTEIN-RELATED"/>
    <property type="match status" value="1"/>
</dbReference>
<dbReference type="OrthoDB" id="1709098at2759"/>
<keyword evidence="4" id="KW-0547">Nucleotide-binding</keyword>
<feature type="coiled-coil region" evidence="7">
    <location>
        <begin position="18"/>
        <end position="77"/>
    </location>
</feature>
<dbReference type="InterPro" id="IPR032675">
    <property type="entry name" value="LRR_dom_sf"/>
</dbReference>
<sequence length="901" mass="103460">MDFLLAKFDKSWDTPTKLDEKMKDLKRKQVELNALKGDTESRTSTELHPRKKLKKEVELWLGNVETVNSKIQDLEQKIGESSFVSRGFLKGDVLKKIQEVDELFQRGRFRDSLVVNNPGWIGQALSTTTLFGGAAKTCMEEIWAYLMNDDIQKIGVWGMGGIGKTTIMKLVHNQLLKETENFDIVIWITVSKEMNIIKLQNRIARAMNVTLHEDEDETIRAGMIYEMLARKGKYVLILDDLWDKLSLEEVGIPEPSNGSKLLVTTRLLDVCHYLDCREVKVPTLSKPDAWRLFTEKVGRDVLNHQDLLPLVKSVAEECAGLPLAIVTIASSMKGVRDIHEWRNALFELNRQVKSVNGMEEKVFQQLQFSYDRLQDEKVKHCFLCCALYPEDWEINTDKLINLWIAEGLVEEMDSIQTEIDKGHTILNKLKNSCLIESCMIENSNIDKGQVKLHDVVRDMALRITSARPRFLVRAGMLLKRIPDVRDWNEDLEKASLMCNLELQIPSQMPSPKCQKLTTLLMCRCKIESIPECFFEQMHGLKVLDLSENLIKNLPNSISNLETLTTLLLGWCEQLEKVPSFSKLQALRKLDLRGTKIKDIPHEMERLVNLKYLDLSYTKITEMADGMLANFTSLQHFSILGFDYKLFVSEEEISGLMRKLEIFEGCLFDWNEWNSYAQALHARERWPRQYFILVGDRLMWDDLDNNSKKYIELKGCDMICTNGIKILSDVEVLTIVECTVDLCEEESFFSWFIPVPHNNFSFLSRIVIITCKKIKKLFSSNWVLHNLQNLNTLRVEDCCDMEEIIASESESELEGEGNGVAIKLTLPRLKKLELWDLPKLKSICGANGVVACDSIEEIVIRDCPKLKRIPLNLPLQDDGQPSLSPSLTIIEAHPKECWESVE</sequence>
<keyword evidence="6" id="KW-0067">ATP-binding</keyword>
<dbReference type="InterPro" id="IPR003591">
    <property type="entry name" value="Leu-rich_rpt_typical-subtyp"/>
</dbReference>
<dbReference type="Gene3D" id="1.10.8.430">
    <property type="entry name" value="Helical domain of apoptotic protease-activating factors"/>
    <property type="match status" value="1"/>
</dbReference>
<dbReference type="PROSITE" id="PS51450">
    <property type="entry name" value="LRR"/>
    <property type="match status" value="1"/>
</dbReference>
<protein>
    <submittedName>
        <fullName evidence="12">Probable disease resistance protein At1g12280</fullName>
    </submittedName>
</protein>
<dbReference type="InterPro" id="IPR042197">
    <property type="entry name" value="Apaf_helical"/>
</dbReference>
<evidence type="ECO:0000256" key="7">
    <source>
        <dbReference type="SAM" id="Coils"/>
    </source>
</evidence>
<evidence type="ECO:0000313" key="12">
    <source>
        <dbReference type="RefSeq" id="XP_022734281.1"/>
    </source>
</evidence>
<dbReference type="InterPro" id="IPR057135">
    <property type="entry name" value="At4g27190-like_LRR"/>
</dbReference>
<dbReference type="Pfam" id="PF23559">
    <property type="entry name" value="WHD_DRP"/>
    <property type="match status" value="1"/>
</dbReference>
<keyword evidence="7" id="KW-0175">Coiled coil</keyword>
<feature type="domain" description="Disease resistance protein winged helix" evidence="10">
    <location>
        <begin position="387"/>
        <end position="460"/>
    </location>
</feature>
<dbReference type="InterPro" id="IPR001611">
    <property type="entry name" value="Leu-rich_rpt"/>
</dbReference>
<dbReference type="InterPro" id="IPR036388">
    <property type="entry name" value="WH-like_DNA-bd_sf"/>
</dbReference>
<organism evidence="11 12">
    <name type="scientific">Durio zibethinus</name>
    <name type="common">Durian</name>
    <dbReference type="NCBI Taxonomy" id="66656"/>
    <lineage>
        <taxon>Eukaryota</taxon>
        <taxon>Viridiplantae</taxon>
        <taxon>Streptophyta</taxon>
        <taxon>Embryophyta</taxon>
        <taxon>Tracheophyta</taxon>
        <taxon>Spermatophyta</taxon>
        <taxon>Magnoliopsida</taxon>
        <taxon>eudicotyledons</taxon>
        <taxon>Gunneridae</taxon>
        <taxon>Pentapetalae</taxon>
        <taxon>rosids</taxon>
        <taxon>malvids</taxon>
        <taxon>Malvales</taxon>
        <taxon>Malvaceae</taxon>
        <taxon>Helicteroideae</taxon>
        <taxon>Durio</taxon>
    </lineage>
</organism>
<evidence type="ECO:0000256" key="5">
    <source>
        <dbReference type="ARBA" id="ARBA00022821"/>
    </source>
</evidence>
<gene>
    <name evidence="12" type="primary">LOC111287872</name>
</gene>
<dbReference type="SUPFAM" id="SSF52058">
    <property type="entry name" value="L domain-like"/>
    <property type="match status" value="1"/>
</dbReference>
<dbReference type="Pfam" id="PF23247">
    <property type="entry name" value="LRR_RPS2"/>
    <property type="match status" value="1"/>
</dbReference>
<keyword evidence="11" id="KW-1185">Reference proteome</keyword>
<dbReference type="KEGG" id="dzi:111287872"/>
<dbReference type="GO" id="GO:0043531">
    <property type="term" value="F:ADP binding"/>
    <property type="evidence" value="ECO:0007669"/>
    <property type="project" value="InterPro"/>
</dbReference>